<gene>
    <name evidence="1" type="ORF">AX760_11355</name>
</gene>
<dbReference type="AlphaFoldDB" id="A0A657LWH6"/>
<sequence length="144" mass="16283">MARPKTIIPISNKQIALLHVAKRELGLTEEDDRAILARYGGCESASDLEAFGFQNVMKYMTALGFRSNWTKRTFGARPAMATPAQVDLIRRLWRQFSGKDDAGDMELNKWLNRFHKVSALRFVNDRKAAKAISALKAMVARQVK</sequence>
<evidence type="ECO:0008006" key="3">
    <source>
        <dbReference type="Google" id="ProtNLM"/>
    </source>
</evidence>
<keyword evidence="2" id="KW-1185">Reference proteome</keyword>
<dbReference type="InterPro" id="IPR009363">
    <property type="entry name" value="Phage_Mu_Gp16"/>
</dbReference>
<name>A0A657LWH6_9HYPH</name>
<protein>
    <recommendedName>
        <fullName evidence="3">GemA protein</fullName>
    </recommendedName>
</protein>
<organism evidence="1 2">
    <name type="scientific">Pararhizobium antarcticum</name>
    <dbReference type="NCBI Taxonomy" id="1798805"/>
    <lineage>
        <taxon>Bacteria</taxon>
        <taxon>Pseudomonadati</taxon>
        <taxon>Pseudomonadota</taxon>
        <taxon>Alphaproteobacteria</taxon>
        <taxon>Hyphomicrobiales</taxon>
        <taxon>Rhizobiaceae</taxon>
        <taxon>Rhizobium/Agrobacterium group</taxon>
        <taxon>Pararhizobium</taxon>
    </lineage>
</organism>
<accession>A0A657LWH6</accession>
<dbReference type="EMBL" id="LSRP01000046">
    <property type="protein sequence ID" value="OJF99974.1"/>
    <property type="molecule type" value="Genomic_DNA"/>
</dbReference>
<proteinExistence type="predicted"/>
<evidence type="ECO:0000313" key="1">
    <source>
        <dbReference type="EMBL" id="OJF99974.1"/>
    </source>
</evidence>
<dbReference type="Pfam" id="PF06252">
    <property type="entry name" value="GemA"/>
    <property type="match status" value="1"/>
</dbReference>
<dbReference type="Proteomes" id="UP000182661">
    <property type="component" value="Unassembled WGS sequence"/>
</dbReference>
<dbReference type="RefSeq" id="WP_175552014.1">
    <property type="nucleotide sequence ID" value="NZ_LSRP01000046.1"/>
</dbReference>
<evidence type="ECO:0000313" key="2">
    <source>
        <dbReference type="Proteomes" id="UP000182661"/>
    </source>
</evidence>
<comment type="caution">
    <text evidence="1">The sequence shown here is derived from an EMBL/GenBank/DDBJ whole genome shotgun (WGS) entry which is preliminary data.</text>
</comment>
<reference evidence="1 2" key="1">
    <citation type="submission" date="2016-02" db="EMBL/GenBank/DDBJ databases">
        <title>Genome sequencing of a beta-galactosidase producing bacteria Rhizobium sp. 59.</title>
        <authorList>
            <person name="Wang D."/>
            <person name="Kot W."/>
            <person name="Qin Y."/>
            <person name="Hansen L."/>
            <person name="Naqvi K."/>
            <person name="Rensing C."/>
        </authorList>
    </citation>
    <scope>NUCLEOTIDE SEQUENCE [LARGE SCALE GENOMIC DNA]</scope>
    <source>
        <strain evidence="1 2">59</strain>
    </source>
</reference>